<dbReference type="GO" id="GO:0006355">
    <property type="term" value="P:regulation of DNA-templated transcription"/>
    <property type="evidence" value="ECO:0007669"/>
    <property type="project" value="TreeGrafter"/>
</dbReference>
<protein>
    <recommendedName>
        <fullName evidence="1">BRCA2 OB1 domain-containing protein</fullName>
    </recommendedName>
</protein>
<accession>A0A067U098</accession>
<keyword evidence="3" id="KW-1185">Reference proteome</keyword>
<dbReference type="InterPro" id="IPR015525">
    <property type="entry name" value="BRCA2"/>
</dbReference>
<dbReference type="OrthoDB" id="21095at2759"/>
<dbReference type="Gene3D" id="2.40.50.140">
    <property type="entry name" value="Nucleic acid-binding proteins"/>
    <property type="match status" value="3"/>
</dbReference>
<feature type="domain" description="BRCA2 OB1" evidence="1">
    <location>
        <begin position="115"/>
        <end position="235"/>
    </location>
</feature>
<evidence type="ECO:0000313" key="2">
    <source>
        <dbReference type="EMBL" id="KDR85709.1"/>
    </source>
</evidence>
<dbReference type="PANTHER" id="PTHR11289:SF0">
    <property type="entry name" value="BREAST CANCER TYPE 2 SUSCEPTIBILITY PROTEIN"/>
    <property type="match status" value="1"/>
</dbReference>
<gene>
    <name evidence="2" type="ORF">GALMADRAFT_381677</name>
</gene>
<proteinExistence type="predicted"/>
<organism evidence="2 3">
    <name type="scientific">Galerina marginata (strain CBS 339.88)</name>
    <dbReference type="NCBI Taxonomy" id="685588"/>
    <lineage>
        <taxon>Eukaryota</taxon>
        <taxon>Fungi</taxon>
        <taxon>Dikarya</taxon>
        <taxon>Basidiomycota</taxon>
        <taxon>Agaricomycotina</taxon>
        <taxon>Agaricomycetes</taxon>
        <taxon>Agaricomycetidae</taxon>
        <taxon>Agaricales</taxon>
        <taxon>Agaricineae</taxon>
        <taxon>Strophariaceae</taxon>
        <taxon>Galerina</taxon>
    </lineage>
</organism>
<dbReference type="InterPro" id="IPR015187">
    <property type="entry name" value="BRCA2_OB_1"/>
</dbReference>
<sequence length="506" mass="56684">MGINIAMLDQITPDTALYYSFHTTDSTPPPSTPSAPLTVLGPAEALQELLSRGCTLATKPWVDNHWCLILWKLAGMVGLDPEKETNPDETRWCWAEIMRQLLYRYERELNSGNRPPLRKIATQDAPAAFPLVLCVSNIFWSPAGVTDDGLPIVPHPELEVTDGWYRLRAQVDLPMARAVRRGVIRVGRKIGVAGARLSTEKKDPSEVLEAYNSTRLVFSGNSSHLMPWHSTLGFMRGPCISTLHSLTADGGVVAALDFVITKVYPIAFLEFIEDEDGNKRREGPRNEVEENKVNEQWKRRYEMEASKLRVEFDKRYSRYDGYIDRLERKAGAKFRPGEEDSPPDNIDALYDELEYPDSAGNVTARISPTEAGWLALHIRKQVENARELIGEEIEKELRTVCPPRSVRSFRVLIVQDARTLRRPANRTAQLTIWDALGLVLDEEDSGGSGGSGGGSGSGGVKFDIGQRFMATNLVPQQMSAWMGREPGSEVFLTTRRDTRWTRIKAS</sequence>
<dbReference type="Proteomes" id="UP000027222">
    <property type="component" value="Unassembled WGS sequence"/>
</dbReference>
<dbReference type="GO" id="GO:0000724">
    <property type="term" value="P:double-strand break repair via homologous recombination"/>
    <property type="evidence" value="ECO:0007669"/>
    <property type="project" value="InterPro"/>
</dbReference>
<dbReference type="SUPFAM" id="SSF81872">
    <property type="entry name" value="BRCA2 helical domain"/>
    <property type="match status" value="1"/>
</dbReference>
<evidence type="ECO:0000259" key="1">
    <source>
        <dbReference type="Pfam" id="PF09103"/>
    </source>
</evidence>
<reference evidence="3" key="1">
    <citation type="journal article" date="2014" name="Proc. Natl. Acad. Sci. U.S.A.">
        <title>Extensive sampling of basidiomycete genomes demonstrates inadequacy of the white-rot/brown-rot paradigm for wood decay fungi.</title>
        <authorList>
            <person name="Riley R."/>
            <person name="Salamov A.A."/>
            <person name="Brown D.W."/>
            <person name="Nagy L.G."/>
            <person name="Floudas D."/>
            <person name="Held B.W."/>
            <person name="Levasseur A."/>
            <person name="Lombard V."/>
            <person name="Morin E."/>
            <person name="Otillar R."/>
            <person name="Lindquist E.A."/>
            <person name="Sun H."/>
            <person name="LaButti K.M."/>
            <person name="Schmutz J."/>
            <person name="Jabbour D."/>
            <person name="Luo H."/>
            <person name="Baker S.E."/>
            <person name="Pisabarro A.G."/>
            <person name="Walton J.D."/>
            <person name="Blanchette R.A."/>
            <person name="Henrissat B."/>
            <person name="Martin F."/>
            <person name="Cullen D."/>
            <person name="Hibbett D.S."/>
            <person name="Grigoriev I.V."/>
        </authorList>
    </citation>
    <scope>NUCLEOTIDE SEQUENCE [LARGE SCALE GENOMIC DNA]</scope>
    <source>
        <strain evidence="3">CBS 339.88</strain>
    </source>
</reference>
<dbReference type="SUPFAM" id="SSF50249">
    <property type="entry name" value="Nucleic acid-binding proteins"/>
    <property type="match status" value="2"/>
</dbReference>
<evidence type="ECO:0000313" key="3">
    <source>
        <dbReference type="Proteomes" id="UP000027222"/>
    </source>
</evidence>
<dbReference type="PANTHER" id="PTHR11289">
    <property type="entry name" value="BREAST CANCER TYPE 2 SUSCEPTIBILITY PROTEIN BRCA2"/>
    <property type="match status" value="1"/>
</dbReference>
<dbReference type="EMBL" id="KL142367">
    <property type="protein sequence ID" value="KDR85709.1"/>
    <property type="molecule type" value="Genomic_DNA"/>
</dbReference>
<dbReference type="AlphaFoldDB" id="A0A067U098"/>
<dbReference type="InterPro" id="IPR012340">
    <property type="entry name" value="NA-bd_OB-fold"/>
</dbReference>
<name>A0A067U098_GALM3</name>
<dbReference type="InterPro" id="IPR036315">
    <property type="entry name" value="BRCA2_hlx_sf"/>
</dbReference>
<dbReference type="HOGENOM" id="CLU_045563_0_0_1"/>
<dbReference type="STRING" id="685588.A0A067U098"/>
<dbReference type="Pfam" id="PF09103">
    <property type="entry name" value="BRCA-2_OB1"/>
    <property type="match status" value="1"/>
</dbReference>